<dbReference type="InterPro" id="IPR042109">
    <property type="entry name" value="Adenylosuccinate_synth_dom1"/>
</dbReference>
<dbReference type="PANTHER" id="PTHR11846">
    <property type="entry name" value="ADENYLOSUCCINATE SYNTHETASE"/>
    <property type="match status" value="1"/>
</dbReference>
<dbReference type="GO" id="GO:0044208">
    <property type="term" value="P:'de novo' AMP biosynthetic process"/>
    <property type="evidence" value="ECO:0007669"/>
    <property type="project" value="UniProtKB-UniRule"/>
</dbReference>
<evidence type="ECO:0000256" key="3">
    <source>
        <dbReference type="ARBA" id="ARBA00022741"/>
    </source>
</evidence>
<dbReference type="Pfam" id="PF00709">
    <property type="entry name" value="Adenylsucc_synt"/>
    <property type="match status" value="1"/>
</dbReference>
<name>A0A7W9SUC3_ARMRO</name>
<comment type="cofactor">
    <cofactor evidence="7">
        <name>Mg(2+)</name>
        <dbReference type="ChEBI" id="CHEBI:18420"/>
    </cofactor>
    <text evidence="7">Binds 1 Mg(2+) ion per subunit.</text>
</comment>
<dbReference type="UniPathway" id="UPA00075">
    <property type="reaction ID" value="UER00335"/>
</dbReference>
<keyword evidence="3 7" id="KW-0547">Nucleotide-binding</keyword>
<dbReference type="SUPFAM" id="SSF52540">
    <property type="entry name" value="P-loop containing nucleoside triphosphate hydrolases"/>
    <property type="match status" value="1"/>
</dbReference>
<comment type="pathway">
    <text evidence="7">Purine metabolism; AMP biosynthesis via de novo pathway; AMP from IMP: step 1/2.</text>
</comment>
<dbReference type="HAMAP" id="MF_00011">
    <property type="entry name" value="Adenylosucc_synth"/>
    <property type="match status" value="1"/>
</dbReference>
<feature type="binding site" evidence="7">
    <location>
        <begin position="320"/>
        <end position="322"/>
    </location>
    <ligand>
        <name>GTP</name>
        <dbReference type="ChEBI" id="CHEBI:37565"/>
    </ligand>
</feature>
<evidence type="ECO:0000256" key="4">
    <source>
        <dbReference type="ARBA" id="ARBA00022755"/>
    </source>
</evidence>
<evidence type="ECO:0000256" key="5">
    <source>
        <dbReference type="ARBA" id="ARBA00022842"/>
    </source>
</evidence>
<comment type="function">
    <text evidence="7">Plays an important role in the de novo pathway of purine nucleotide biosynthesis. Catalyzes the first committed step in the biosynthesis of AMP from IMP.</text>
</comment>
<keyword evidence="6 7" id="KW-0342">GTP-binding</keyword>
<dbReference type="InterPro" id="IPR027417">
    <property type="entry name" value="P-loop_NTPase"/>
</dbReference>
<protein>
    <recommendedName>
        <fullName evidence="7">Adenylosuccinate synthetase</fullName>
        <shortName evidence="7">AMPSase</shortName>
        <shortName evidence="7">AdSS</shortName>
        <ecNumber evidence="7">6.3.4.4</ecNumber>
    </recommendedName>
    <alternativeName>
        <fullName evidence="7">IMP--aspartate ligase</fullName>
    </alternativeName>
</protein>
<evidence type="ECO:0000256" key="6">
    <source>
        <dbReference type="ARBA" id="ARBA00023134"/>
    </source>
</evidence>
<feature type="active site" description="Proton donor" evidence="7">
    <location>
        <position position="29"/>
    </location>
</feature>
<dbReference type="SMART" id="SM00788">
    <property type="entry name" value="Adenylsucc_synt"/>
    <property type="match status" value="1"/>
</dbReference>
<keyword evidence="5 7" id="KW-0460">Magnesium</keyword>
<feature type="binding site" description="in other chain" evidence="7">
    <location>
        <position position="230"/>
    </location>
    <ligand>
        <name>IMP</name>
        <dbReference type="ChEBI" id="CHEBI:58053"/>
        <note>ligand shared between dimeric partners</note>
    </ligand>
</feature>
<sequence length="416" mass="45326">MVDWATRELAASGRLPLIVRHSGGAQAAHAVLTPDGRAHTFQQLGSGSFVPGVRTYLSEHMLVNPLTLFWESELLRAVGVTDALSRLILHPDALVTTPWHMAANRYREQRRGAGRHGSCGLGIGETQAEALAVPDDALRVRDLLNPRTLPERLNRHRARKHAECPGLVMEAEDEEAEAWIALCQGLLGSATVADPGFLLRHLRNPAAATVFEGAQGVLLDEWRGFHPYTTWSTVTTENAYRLLEGSGAQVVSLGVIRGYATRHGAGPFPTEDAALTTTLPDDTNPENPWQGALRVGWPDLELLRYSLRVAGRVECLAVTCLDRMEAAGAEWKVGDGYENLTLSPGPWQDLGYQESLTESLRSARPLYKTWAGSAEAHAVALAAALERPLAVTSWGKTASDKRGVARALPWPCHWQT</sequence>
<evidence type="ECO:0000256" key="2">
    <source>
        <dbReference type="ARBA" id="ARBA00022723"/>
    </source>
</evidence>
<keyword evidence="4 7" id="KW-0658">Purine biosynthesis</keyword>
<dbReference type="AlphaFoldDB" id="A0A7W9SUC3"/>
<reference evidence="8 9" key="1">
    <citation type="submission" date="2020-08" db="EMBL/GenBank/DDBJ databases">
        <title>Genomic Encyclopedia of Type Strains, Phase IV (KMG-IV): sequencing the most valuable type-strain genomes for metagenomic binning, comparative biology and taxonomic classification.</title>
        <authorList>
            <person name="Goeker M."/>
        </authorList>
    </citation>
    <scope>NUCLEOTIDE SEQUENCE [LARGE SCALE GENOMIC DNA]</scope>
    <source>
        <strain evidence="8 9">DSM 23562</strain>
    </source>
</reference>
<evidence type="ECO:0000313" key="9">
    <source>
        <dbReference type="Proteomes" id="UP000520814"/>
    </source>
</evidence>
<dbReference type="EC" id="6.3.4.4" evidence="7"/>
<dbReference type="InterPro" id="IPR042111">
    <property type="entry name" value="Adenylosuccinate_synth_dom3"/>
</dbReference>
<dbReference type="PANTHER" id="PTHR11846:SF0">
    <property type="entry name" value="ADENYLOSUCCINATE SYNTHETASE"/>
    <property type="match status" value="1"/>
</dbReference>
<keyword evidence="2 7" id="KW-0479">Metal-binding</keyword>
<comment type="subunit">
    <text evidence="7">Homodimer.</text>
</comment>
<dbReference type="EMBL" id="JACHGW010000004">
    <property type="protein sequence ID" value="MBB6052389.1"/>
    <property type="molecule type" value="Genomic_DNA"/>
</dbReference>
<keyword evidence="7" id="KW-0963">Cytoplasm</keyword>
<feature type="binding site" description="in other chain" evidence="7">
    <location>
        <position position="215"/>
    </location>
    <ligand>
        <name>IMP</name>
        <dbReference type="ChEBI" id="CHEBI:58053"/>
        <note>ligand shared between dimeric partners</note>
    </ligand>
</feature>
<comment type="caution">
    <text evidence="8">The sequence shown here is derived from an EMBL/GenBank/DDBJ whole genome shotgun (WGS) entry which is preliminary data.</text>
</comment>
<dbReference type="Gene3D" id="3.40.440.10">
    <property type="entry name" value="Adenylosuccinate Synthetase, subunit A, domain 1"/>
    <property type="match status" value="1"/>
</dbReference>
<accession>A0A7W9SUC3</accession>
<dbReference type="InterPro" id="IPR042110">
    <property type="entry name" value="Adenylosuccinate_synth_dom2"/>
</dbReference>
<dbReference type="GO" id="GO:0005525">
    <property type="term" value="F:GTP binding"/>
    <property type="evidence" value="ECO:0007669"/>
    <property type="project" value="UniProtKB-UniRule"/>
</dbReference>
<evidence type="ECO:0000256" key="1">
    <source>
        <dbReference type="ARBA" id="ARBA00022598"/>
    </source>
</evidence>
<keyword evidence="1 7" id="KW-0436">Ligase</keyword>
<comment type="similarity">
    <text evidence="7">Belongs to the adenylosuccinate synthetase family.</text>
</comment>
<comment type="caution">
    <text evidence="7">Lacks conserved residue(s) required for the propagation of feature annotation.</text>
</comment>
<keyword evidence="9" id="KW-1185">Reference proteome</keyword>
<gene>
    <name evidence="7" type="primary">purA</name>
    <name evidence="8" type="ORF">HNQ39_004210</name>
</gene>
<comment type="subcellular location">
    <subcellularLocation>
        <location evidence="7">Cytoplasm</location>
    </subcellularLocation>
</comment>
<comment type="catalytic activity">
    <reaction evidence="7">
        <text>IMP + L-aspartate + GTP = N(6)-(1,2-dicarboxyethyl)-AMP + GDP + phosphate + 2 H(+)</text>
        <dbReference type="Rhea" id="RHEA:15753"/>
        <dbReference type="ChEBI" id="CHEBI:15378"/>
        <dbReference type="ChEBI" id="CHEBI:29991"/>
        <dbReference type="ChEBI" id="CHEBI:37565"/>
        <dbReference type="ChEBI" id="CHEBI:43474"/>
        <dbReference type="ChEBI" id="CHEBI:57567"/>
        <dbReference type="ChEBI" id="CHEBI:58053"/>
        <dbReference type="ChEBI" id="CHEBI:58189"/>
        <dbReference type="EC" id="6.3.4.4"/>
    </reaction>
</comment>
<evidence type="ECO:0000313" key="8">
    <source>
        <dbReference type="EMBL" id="MBB6052389.1"/>
    </source>
</evidence>
<dbReference type="InterPro" id="IPR001114">
    <property type="entry name" value="Adenylosuccinate_synthetase"/>
</dbReference>
<dbReference type="Proteomes" id="UP000520814">
    <property type="component" value="Unassembled WGS sequence"/>
</dbReference>
<evidence type="ECO:0000256" key="7">
    <source>
        <dbReference type="HAMAP-Rule" id="MF_00011"/>
    </source>
</evidence>
<dbReference type="GO" id="GO:0004019">
    <property type="term" value="F:adenylosuccinate synthase activity"/>
    <property type="evidence" value="ECO:0007669"/>
    <property type="project" value="UniProtKB-UniRule"/>
</dbReference>
<dbReference type="GO" id="GO:0046040">
    <property type="term" value="P:IMP metabolic process"/>
    <property type="evidence" value="ECO:0007669"/>
    <property type="project" value="TreeGrafter"/>
</dbReference>
<proteinExistence type="inferred from homology"/>
<dbReference type="GO" id="GO:0000287">
    <property type="term" value="F:magnesium ion binding"/>
    <property type="evidence" value="ECO:0007669"/>
    <property type="project" value="UniProtKB-UniRule"/>
</dbReference>
<dbReference type="Gene3D" id="1.10.300.10">
    <property type="entry name" value="Adenylosuccinate Synthetase, subunit A, domain 2"/>
    <property type="match status" value="1"/>
</dbReference>
<organism evidence="8 9">
    <name type="scientific">Armatimonas rosea</name>
    <dbReference type="NCBI Taxonomy" id="685828"/>
    <lineage>
        <taxon>Bacteria</taxon>
        <taxon>Bacillati</taxon>
        <taxon>Armatimonadota</taxon>
        <taxon>Armatimonadia</taxon>
        <taxon>Armatimonadales</taxon>
        <taxon>Armatimonadaceae</taxon>
        <taxon>Armatimonas</taxon>
    </lineage>
</organism>
<dbReference type="Gene3D" id="3.90.170.10">
    <property type="entry name" value="Adenylosuccinate Synthetase, subunit A, domain 3"/>
    <property type="match status" value="1"/>
</dbReference>
<dbReference type="GO" id="GO:0005737">
    <property type="term" value="C:cytoplasm"/>
    <property type="evidence" value="ECO:0007669"/>
    <property type="project" value="UniProtKB-SubCell"/>
</dbReference>